<name>A0A6G9L703_9CAUD</name>
<organism evidence="1 2">
    <name type="scientific">Bacillus phage vB_BcM_Sam46</name>
    <dbReference type="NCBI Taxonomy" id="2719179"/>
    <lineage>
        <taxon>Viruses</taxon>
        <taxon>Duplodnaviria</taxon>
        <taxon>Heunggongvirae</taxon>
        <taxon>Uroviricota</taxon>
        <taxon>Caudoviricetes</taxon>
        <taxon>Samaravirus</taxon>
        <taxon>Samaravirus sam46</taxon>
    </lineage>
</organism>
<reference evidence="1 2" key="1">
    <citation type="submission" date="2019-10" db="EMBL/GenBank/DDBJ databases">
        <authorList>
            <person name="Piligrimova E."/>
            <person name="Kazantseva O."/>
            <person name="Shadrin A."/>
            <person name="Zagorodny V."/>
        </authorList>
    </citation>
    <scope>NUCLEOTIDE SEQUENCE [LARGE SCALE GENOMIC DNA]</scope>
</reference>
<evidence type="ECO:0000313" key="2">
    <source>
        <dbReference type="Proteomes" id="UP000502921"/>
    </source>
</evidence>
<accession>A0A6G9L703</accession>
<proteinExistence type="predicted"/>
<protein>
    <submittedName>
        <fullName evidence="1">Putative chaperone</fullName>
    </submittedName>
</protein>
<keyword evidence="2" id="KW-1185">Reference proteome</keyword>
<sequence length="77" mass="8772">MGVLQGLTAMYAITIYYDGTRNFQNIRPEYVEPVKKLAGEEYEDTTILNALNKKYITQQEFDETMAYKEAAAAQPQA</sequence>
<evidence type="ECO:0000313" key="1">
    <source>
        <dbReference type="EMBL" id="QIQ61227.1"/>
    </source>
</evidence>
<dbReference type="EMBL" id="MN604698">
    <property type="protein sequence ID" value="QIQ61227.1"/>
    <property type="molecule type" value="Genomic_DNA"/>
</dbReference>
<dbReference type="Proteomes" id="UP000502921">
    <property type="component" value="Segment"/>
</dbReference>
<gene>
    <name evidence="1" type="ORF">Sam46_gp26</name>
</gene>